<dbReference type="Gene3D" id="3.40.50.1820">
    <property type="entry name" value="alpha/beta hydrolase"/>
    <property type="match status" value="1"/>
</dbReference>
<proteinExistence type="predicted"/>
<evidence type="ECO:0000313" key="2">
    <source>
        <dbReference type="EMBL" id="KAG0453277.1"/>
    </source>
</evidence>
<dbReference type="Proteomes" id="UP000636800">
    <property type="component" value="Unassembled WGS sequence"/>
</dbReference>
<keyword evidence="4" id="KW-1185">Reference proteome</keyword>
<dbReference type="GO" id="GO:0016787">
    <property type="term" value="F:hydrolase activity"/>
    <property type="evidence" value="ECO:0007669"/>
    <property type="project" value="InterPro"/>
</dbReference>
<dbReference type="PANTHER" id="PTHR23024">
    <property type="entry name" value="ARYLACETAMIDE DEACETYLASE"/>
    <property type="match status" value="1"/>
</dbReference>
<dbReference type="EMBL" id="JADCNL010000014">
    <property type="protein sequence ID" value="KAG0453277.1"/>
    <property type="molecule type" value="Genomic_DNA"/>
</dbReference>
<dbReference type="Pfam" id="PF07859">
    <property type="entry name" value="Abhydrolase_3"/>
    <property type="match status" value="1"/>
</dbReference>
<protein>
    <recommendedName>
        <fullName evidence="1">Alpha/beta hydrolase fold-3 domain-containing protein</fullName>
    </recommendedName>
</protein>
<dbReference type="EMBL" id="JADCNM010000014">
    <property type="protein sequence ID" value="KAG0454366.1"/>
    <property type="molecule type" value="Genomic_DNA"/>
</dbReference>
<dbReference type="Proteomes" id="UP000639772">
    <property type="component" value="Unassembled WGS sequence"/>
</dbReference>
<dbReference type="SUPFAM" id="SSF53474">
    <property type="entry name" value="alpha/beta-Hydrolases"/>
    <property type="match status" value="1"/>
</dbReference>
<reference evidence="4 5" key="1">
    <citation type="journal article" date="2020" name="Nat. Food">
        <title>A phased Vanilla planifolia genome enables genetic improvement of flavour and production.</title>
        <authorList>
            <person name="Hasing T."/>
            <person name="Tang H."/>
            <person name="Brym M."/>
            <person name="Khazi F."/>
            <person name="Huang T."/>
            <person name="Chambers A.H."/>
        </authorList>
    </citation>
    <scope>NUCLEOTIDE SEQUENCE [LARGE SCALE GENOMIC DNA]</scope>
    <source>
        <tissue evidence="2">Leaf</tissue>
    </source>
</reference>
<dbReference type="InterPro" id="IPR029058">
    <property type="entry name" value="AB_hydrolase_fold"/>
</dbReference>
<evidence type="ECO:0000313" key="4">
    <source>
        <dbReference type="Proteomes" id="UP000636800"/>
    </source>
</evidence>
<name>A0A835U9E0_VANPL</name>
<evidence type="ECO:0000313" key="3">
    <source>
        <dbReference type="EMBL" id="KAG0454366.1"/>
    </source>
</evidence>
<organism evidence="2 4">
    <name type="scientific">Vanilla planifolia</name>
    <name type="common">Vanilla</name>
    <dbReference type="NCBI Taxonomy" id="51239"/>
    <lineage>
        <taxon>Eukaryota</taxon>
        <taxon>Viridiplantae</taxon>
        <taxon>Streptophyta</taxon>
        <taxon>Embryophyta</taxon>
        <taxon>Tracheophyta</taxon>
        <taxon>Spermatophyta</taxon>
        <taxon>Magnoliopsida</taxon>
        <taxon>Liliopsida</taxon>
        <taxon>Asparagales</taxon>
        <taxon>Orchidaceae</taxon>
        <taxon>Vanilloideae</taxon>
        <taxon>Vanilleae</taxon>
        <taxon>Vanilla</taxon>
    </lineage>
</organism>
<dbReference type="OrthoDB" id="408631at2759"/>
<accession>A0A835U9E0</accession>
<dbReference type="InterPro" id="IPR050466">
    <property type="entry name" value="Carboxylest/Gibb_receptor"/>
</dbReference>
<dbReference type="AlphaFoldDB" id="A0A835U9E0"/>
<comment type="caution">
    <text evidence="2">The sequence shown here is derived from an EMBL/GenBank/DDBJ whole genome shotgun (WGS) entry which is preliminary data.</text>
</comment>
<gene>
    <name evidence="3" type="ORF">HPP92_025670</name>
    <name evidence="2" type="ORF">HPP92_025941</name>
</gene>
<evidence type="ECO:0000259" key="1">
    <source>
        <dbReference type="Pfam" id="PF07859"/>
    </source>
</evidence>
<evidence type="ECO:0000313" key="5">
    <source>
        <dbReference type="Proteomes" id="UP000639772"/>
    </source>
</evidence>
<dbReference type="InterPro" id="IPR013094">
    <property type="entry name" value="AB_hydrolase_3"/>
</dbReference>
<feature type="domain" description="Alpha/beta hydrolase fold-3" evidence="1">
    <location>
        <begin position="4"/>
        <end position="126"/>
    </location>
</feature>
<sequence>MGVRLGREGREVEGMALVHPFFWGRERIGRESEERKGVLFQARDACELWRLACPKAVDGLDSPWLNPFVEGGSGLAGLGCRRLIVCVAGMDILWDRGRAYYEKLVFSGWPGEAELFESDGVDHGFHLFQRRSVQAANLMQRLVNFFNKGRKNCALGVLSVNGIGHEANPTASMLAKL</sequence>
<dbReference type="PANTHER" id="PTHR23024:SF589">
    <property type="entry name" value="CARBOXYLESTERASE 17-RELATED"/>
    <property type="match status" value="1"/>
</dbReference>